<organism evidence="1 2">
    <name type="scientific">Nocardia bovistercoris</name>
    <dbReference type="NCBI Taxonomy" id="2785916"/>
    <lineage>
        <taxon>Bacteria</taxon>
        <taxon>Bacillati</taxon>
        <taxon>Actinomycetota</taxon>
        <taxon>Actinomycetes</taxon>
        <taxon>Mycobacteriales</taxon>
        <taxon>Nocardiaceae</taxon>
        <taxon>Nocardia</taxon>
    </lineage>
</organism>
<sequence length="47" mass="4291">MKATPRTRTDGGAGGGATGDLGALLTVVLGLITSSLSTGSGASSGIG</sequence>
<protein>
    <submittedName>
        <fullName evidence="1">Uncharacterized protein</fullName>
    </submittedName>
</protein>
<gene>
    <name evidence="1" type="ORF">IT779_20740</name>
</gene>
<dbReference type="RefSeq" id="WP_196151018.1">
    <property type="nucleotide sequence ID" value="NZ_JADMLG010000008.1"/>
</dbReference>
<accession>A0A931IFF9</accession>
<dbReference type="EMBL" id="JADMLG010000008">
    <property type="protein sequence ID" value="MBH0778713.1"/>
    <property type="molecule type" value="Genomic_DNA"/>
</dbReference>
<dbReference type="Proteomes" id="UP000655751">
    <property type="component" value="Unassembled WGS sequence"/>
</dbReference>
<dbReference type="AlphaFoldDB" id="A0A931IFF9"/>
<evidence type="ECO:0000313" key="2">
    <source>
        <dbReference type="Proteomes" id="UP000655751"/>
    </source>
</evidence>
<reference evidence="1" key="1">
    <citation type="submission" date="2020-11" db="EMBL/GenBank/DDBJ databases">
        <title>Nocardia NEAU-351.nov., a novel actinomycete isolated from the cow dung.</title>
        <authorList>
            <person name="Zhang X."/>
        </authorList>
    </citation>
    <scope>NUCLEOTIDE SEQUENCE</scope>
    <source>
        <strain evidence="1">NEAU-351</strain>
    </source>
</reference>
<keyword evidence="2" id="KW-1185">Reference proteome</keyword>
<proteinExistence type="predicted"/>
<evidence type="ECO:0000313" key="1">
    <source>
        <dbReference type="EMBL" id="MBH0778713.1"/>
    </source>
</evidence>
<name>A0A931IFF9_9NOCA</name>
<comment type="caution">
    <text evidence="1">The sequence shown here is derived from an EMBL/GenBank/DDBJ whole genome shotgun (WGS) entry which is preliminary data.</text>
</comment>